<keyword evidence="3" id="KW-0732">Signal</keyword>
<comment type="catalytic activity">
    <reaction evidence="6">
        <text>a sn-glycero-3-phosphodiester + H2O = an alcohol + sn-glycerol 3-phosphate + H(+)</text>
        <dbReference type="Rhea" id="RHEA:12969"/>
        <dbReference type="ChEBI" id="CHEBI:15377"/>
        <dbReference type="ChEBI" id="CHEBI:15378"/>
        <dbReference type="ChEBI" id="CHEBI:30879"/>
        <dbReference type="ChEBI" id="CHEBI:57597"/>
        <dbReference type="ChEBI" id="CHEBI:83408"/>
        <dbReference type="EC" id="3.1.4.46"/>
    </reaction>
</comment>
<organism evidence="8 9">
    <name type="scientific">Microbacterium galbinum</name>
    <dbReference type="NCBI Taxonomy" id="2851646"/>
    <lineage>
        <taxon>Bacteria</taxon>
        <taxon>Bacillati</taxon>
        <taxon>Actinomycetota</taxon>
        <taxon>Actinomycetes</taxon>
        <taxon>Micrococcales</taxon>
        <taxon>Microbacteriaceae</taxon>
        <taxon>Microbacterium</taxon>
    </lineage>
</organism>
<evidence type="ECO:0000313" key="9">
    <source>
        <dbReference type="Proteomes" id="UP000831963"/>
    </source>
</evidence>
<dbReference type="Proteomes" id="UP000831963">
    <property type="component" value="Chromosome"/>
</dbReference>
<evidence type="ECO:0000259" key="7">
    <source>
        <dbReference type="Pfam" id="PF03009"/>
    </source>
</evidence>
<evidence type="ECO:0000256" key="1">
    <source>
        <dbReference type="ARBA" id="ARBA00007277"/>
    </source>
</evidence>
<dbReference type="EC" id="3.1.4.46" evidence="2"/>
<dbReference type="Gene3D" id="3.20.20.190">
    <property type="entry name" value="Phosphatidylinositol (PI) phosphodiesterase"/>
    <property type="match status" value="1"/>
</dbReference>
<feature type="domain" description="GP-PDE" evidence="7">
    <location>
        <begin position="46"/>
        <end position="356"/>
    </location>
</feature>
<gene>
    <name evidence="8" type="ORF">KV396_10930</name>
</gene>
<dbReference type="InterPro" id="IPR017946">
    <property type="entry name" value="PLC-like_Pdiesterase_TIM-brl"/>
</dbReference>
<keyword evidence="9" id="KW-1185">Reference proteome</keyword>
<proteinExistence type="inferred from homology"/>
<dbReference type="PANTHER" id="PTHR43620:SF7">
    <property type="entry name" value="GLYCEROPHOSPHODIESTER PHOSPHODIESTERASE GDPD5-RELATED"/>
    <property type="match status" value="1"/>
</dbReference>
<dbReference type="EMBL" id="CP078077">
    <property type="protein sequence ID" value="UPL14961.1"/>
    <property type="molecule type" value="Genomic_DNA"/>
</dbReference>
<evidence type="ECO:0000313" key="8">
    <source>
        <dbReference type="EMBL" id="UPL14961.1"/>
    </source>
</evidence>
<protein>
    <recommendedName>
        <fullName evidence="2">glycerophosphodiester phosphodiesterase</fullName>
        <ecNumber evidence="2">3.1.4.46</ecNumber>
    </recommendedName>
</protein>
<keyword evidence="4" id="KW-0319">Glycerol metabolism</keyword>
<dbReference type="Pfam" id="PF03009">
    <property type="entry name" value="GDPD"/>
    <property type="match status" value="1"/>
</dbReference>
<evidence type="ECO:0000256" key="3">
    <source>
        <dbReference type="ARBA" id="ARBA00022729"/>
    </source>
</evidence>
<reference evidence="8 9" key="1">
    <citation type="submission" date="2021-06" db="EMBL/GenBank/DDBJ databases">
        <title>Genome-based taxonomic framework of Microbacterium strains isolated from marine environment, the description of four new species and reclassification of four preexisting species.</title>
        <authorList>
            <person name="Lee S.D."/>
            <person name="Kim S.-M."/>
            <person name="Byeon Y.-S."/>
            <person name="Yang H.L."/>
            <person name="Kim I.S."/>
        </authorList>
    </citation>
    <scope>NUCLEOTIDE SEQUENCE [LARGE SCALE GENOMIC DNA]</scope>
    <source>
        <strain evidence="8 9">SSW1-36</strain>
    </source>
</reference>
<keyword evidence="5" id="KW-0378">Hydrolase</keyword>
<evidence type="ECO:0000256" key="5">
    <source>
        <dbReference type="ARBA" id="ARBA00022801"/>
    </source>
</evidence>
<sequence length="363" mass="39829">MRSCSWWASLQKGVVGRFPPRYRRGARDGVFYAESVPRKPPLVIGHRGAPGYRPEHSRSSYELALAMGVDAVEPDVVATKDGVLVVRHENEISGTTDVAEHPEFADRRTTKRVDGQALTGWFTEDFTWDELSTLRGRERLPEVRATSASFDGGQPILRLVDLLDLVRRGSVEHGREIGVVLEVKHATYFASIGLDLVPLIERDLRAAGWADGELPLIIECFEQTVLGQLRARGIPASYIYLIESSGRPYDQLVAHGKRALTYKATVAPRGLNGLIGAVDGISVSKKMLLAHGNTIVADAHARGLKVFTWTCRPENAFLAPEFRGDGGKGAFGDYEAEWGVIARQGIDGVFVDHPDLGVAFFRG</sequence>
<comment type="similarity">
    <text evidence="1">Belongs to the glycerophosphoryl diester phosphodiesterase family.</text>
</comment>
<evidence type="ECO:0000256" key="2">
    <source>
        <dbReference type="ARBA" id="ARBA00012247"/>
    </source>
</evidence>
<dbReference type="SUPFAM" id="SSF51695">
    <property type="entry name" value="PLC-like phosphodiesterases"/>
    <property type="match status" value="1"/>
</dbReference>
<dbReference type="InterPro" id="IPR030395">
    <property type="entry name" value="GP_PDE_dom"/>
</dbReference>
<evidence type="ECO:0000256" key="4">
    <source>
        <dbReference type="ARBA" id="ARBA00022798"/>
    </source>
</evidence>
<evidence type="ECO:0000256" key="6">
    <source>
        <dbReference type="ARBA" id="ARBA00047512"/>
    </source>
</evidence>
<accession>A0ABY4IST0</accession>
<name>A0ABY4IST0_9MICO</name>
<dbReference type="PANTHER" id="PTHR43620">
    <property type="entry name" value="GLYCEROPHOSPHORYL DIESTER PHOSPHODIESTERASE"/>
    <property type="match status" value="1"/>
</dbReference>